<feature type="domain" description="ABC transporter" evidence="5">
    <location>
        <begin position="31"/>
        <end position="267"/>
    </location>
</feature>
<dbReference type="Pfam" id="PF00005">
    <property type="entry name" value="ABC_tran"/>
    <property type="match status" value="1"/>
</dbReference>
<dbReference type="RefSeq" id="WP_268599790.1">
    <property type="nucleotide sequence ID" value="NZ_JAMDNP010000001.1"/>
</dbReference>
<dbReference type="SUPFAM" id="SSF52540">
    <property type="entry name" value="P-loop containing nucleoside triphosphate hydrolases"/>
    <property type="match status" value="1"/>
</dbReference>
<dbReference type="SMART" id="SM00382">
    <property type="entry name" value="AAA"/>
    <property type="match status" value="1"/>
</dbReference>
<proteinExistence type="predicted"/>
<evidence type="ECO:0000256" key="3">
    <source>
        <dbReference type="ARBA" id="ARBA00022840"/>
    </source>
</evidence>
<organism evidence="6 7">
    <name type="scientific">Paenibacillus alvei</name>
    <name type="common">Bacillus alvei</name>
    <dbReference type="NCBI Taxonomy" id="44250"/>
    <lineage>
        <taxon>Bacteria</taxon>
        <taxon>Bacillati</taxon>
        <taxon>Bacillota</taxon>
        <taxon>Bacilli</taxon>
        <taxon>Bacillales</taxon>
        <taxon>Paenibacillaceae</taxon>
        <taxon>Paenibacillus</taxon>
    </lineage>
</organism>
<keyword evidence="4" id="KW-1278">Translocase</keyword>
<dbReference type="GO" id="GO:0005524">
    <property type="term" value="F:ATP binding"/>
    <property type="evidence" value="ECO:0007669"/>
    <property type="project" value="UniProtKB-KW"/>
</dbReference>
<keyword evidence="7" id="KW-1185">Reference proteome</keyword>
<accession>A0ABT4GQS8</accession>
<comment type="caution">
    <text evidence="6">The sequence shown here is derived from an EMBL/GenBank/DDBJ whole genome shotgun (WGS) entry which is preliminary data.</text>
</comment>
<gene>
    <name evidence="6" type="ORF">M5X12_00535</name>
</gene>
<keyword evidence="1" id="KW-0813">Transport</keyword>
<evidence type="ECO:0000313" key="7">
    <source>
        <dbReference type="Proteomes" id="UP001527181"/>
    </source>
</evidence>
<name>A0ABT4GQS8_PAEAL</name>
<keyword evidence="2" id="KW-0547">Nucleotide-binding</keyword>
<sequence length="288" mass="31698">MTQRGKHLPLRDLGLAESSNPANELVKDTIIEVQGLSKHYGEKHVLHDVELRVQAGEWVGIIGPNGSGKSTLLSLLSGANRPTSGSIQVNGQALASYKRRALSQLMAVLQQEALPPLGFTVREVVEMGRFPFQSWLGSESEDSGALVDRIMERLQLTELADYPLDRISGGQRQRTALAKLMVQSPSIVLLDEPTTYLDIHYQVQFMDIVRDWQKDCGLTIVSVLHDLNLASLYCDRLVVIHDGGIAAQGTPDELMNPELLSRIFATDTTIVPHPDTGRPQVLIRPSHG</sequence>
<evidence type="ECO:0000313" key="6">
    <source>
        <dbReference type="EMBL" id="MCY9759048.1"/>
    </source>
</evidence>
<dbReference type="CDD" id="cd03214">
    <property type="entry name" value="ABC_Iron-Siderophores_B12_Hemin"/>
    <property type="match status" value="1"/>
</dbReference>
<evidence type="ECO:0000256" key="2">
    <source>
        <dbReference type="ARBA" id="ARBA00022741"/>
    </source>
</evidence>
<dbReference type="PANTHER" id="PTHR42794">
    <property type="entry name" value="HEMIN IMPORT ATP-BINDING PROTEIN HMUV"/>
    <property type="match status" value="1"/>
</dbReference>
<dbReference type="InterPro" id="IPR003593">
    <property type="entry name" value="AAA+_ATPase"/>
</dbReference>
<evidence type="ECO:0000256" key="1">
    <source>
        <dbReference type="ARBA" id="ARBA00022448"/>
    </source>
</evidence>
<evidence type="ECO:0000259" key="5">
    <source>
        <dbReference type="PROSITE" id="PS50893"/>
    </source>
</evidence>
<evidence type="ECO:0000256" key="4">
    <source>
        <dbReference type="ARBA" id="ARBA00022967"/>
    </source>
</evidence>
<dbReference type="EMBL" id="JAMDNP010000001">
    <property type="protein sequence ID" value="MCY9759048.1"/>
    <property type="molecule type" value="Genomic_DNA"/>
</dbReference>
<dbReference type="Gene3D" id="3.40.50.300">
    <property type="entry name" value="P-loop containing nucleotide triphosphate hydrolases"/>
    <property type="match status" value="1"/>
</dbReference>
<reference evidence="6 7" key="1">
    <citation type="submission" date="2022-05" db="EMBL/GenBank/DDBJ databases">
        <title>Genome Sequencing of Bee-Associated Microbes.</title>
        <authorList>
            <person name="Dunlap C."/>
        </authorList>
    </citation>
    <scope>NUCLEOTIDE SEQUENCE [LARGE SCALE GENOMIC DNA]</scope>
    <source>
        <strain evidence="6 7">NRRL B-04010</strain>
    </source>
</reference>
<dbReference type="Proteomes" id="UP001527181">
    <property type="component" value="Unassembled WGS sequence"/>
</dbReference>
<dbReference type="PROSITE" id="PS50893">
    <property type="entry name" value="ABC_TRANSPORTER_2"/>
    <property type="match status" value="1"/>
</dbReference>
<dbReference type="InterPro" id="IPR027417">
    <property type="entry name" value="P-loop_NTPase"/>
</dbReference>
<protein>
    <submittedName>
        <fullName evidence="6">ABC transporter ATP-binding protein</fullName>
    </submittedName>
</protein>
<keyword evidence="3 6" id="KW-0067">ATP-binding</keyword>
<dbReference type="PANTHER" id="PTHR42794:SF1">
    <property type="entry name" value="HEMIN IMPORT ATP-BINDING PROTEIN HMUV"/>
    <property type="match status" value="1"/>
</dbReference>
<dbReference type="InterPro" id="IPR003439">
    <property type="entry name" value="ABC_transporter-like_ATP-bd"/>
</dbReference>